<dbReference type="PANTHER" id="PTHR34075:SF5">
    <property type="entry name" value="BLR3430 PROTEIN"/>
    <property type="match status" value="1"/>
</dbReference>
<feature type="domain" description="ChsH2 rubredoxin-like zinc ribbon" evidence="2">
    <location>
        <begin position="18"/>
        <end position="53"/>
    </location>
</feature>
<dbReference type="InterPro" id="IPR012340">
    <property type="entry name" value="NA-bd_OB-fold"/>
</dbReference>
<dbReference type="Pfam" id="PF01796">
    <property type="entry name" value="OB_ChsH2_C"/>
    <property type="match status" value="1"/>
</dbReference>
<evidence type="ECO:0000313" key="4">
    <source>
        <dbReference type="Proteomes" id="UP001300745"/>
    </source>
</evidence>
<dbReference type="InterPro" id="IPR052513">
    <property type="entry name" value="Thioester_dehydratase-like"/>
</dbReference>
<dbReference type="Gene3D" id="6.10.30.10">
    <property type="match status" value="1"/>
</dbReference>
<dbReference type="EMBL" id="JAPJDO010000012">
    <property type="protein sequence ID" value="MCX2938169.1"/>
    <property type="molecule type" value="Genomic_DNA"/>
</dbReference>
<evidence type="ECO:0000259" key="1">
    <source>
        <dbReference type="Pfam" id="PF01796"/>
    </source>
</evidence>
<dbReference type="PANTHER" id="PTHR34075">
    <property type="entry name" value="BLR3430 PROTEIN"/>
    <property type="match status" value="1"/>
</dbReference>
<keyword evidence="4" id="KW-1185">Reference proteome</keyword>
<name>A0ABT3SG99_9MYCO</name>
<dbReference type="Pfam" id="PF12172">
    <property type="entry name" value="zf-ChsH2"/>
    <property type="match status" value="1"/>
</dbReference>
<dbReference type="SUPFAM" id="SSF50249">
    <property type="entry name" value="Nucleic acid-binding proteins"/>
    <property type="match status" value="1"/>
</dbReference>
<sequence length="134" mass="15079">MTVRHDLPTPDETTEAFWAATAEGKLLIKRCADCGRIHAYPRPFCPHCWSEKVDWVEATGRATLYTFSIVRQNDLRPFGDRVPYVAAIVDLEEGPRLMTNVVDCAIEDVYIGMPLQFSTRATEEFAVPVFGPTT</sequence>
<feature type="domain" description="ChsH2 C-terminal OB-fold" evidence="1">
    <location>
        <begin position="55"/>
        <end position="118"/>
    </location>
</feature>
<protein>
    <submittedName>
        <fullName evidence="3">Zn-ribbon domain-containing OB-fold protein</fullName>
    </submittedName>
</protein>
<reference evidence="3 4" key="1">
    <citation type="submission" date="2022-11" db="EMBL/GenBank/DDBJ databases">
        <title>Mycobacterium sp. nov.</title>
        <authorList>
            <person name="Papic B."/>
            <person name="Spicic S."/>
            <person name="Duvnjak S."/>
        </authorList>
    </citation>
    <scope>NUCLEOTIDE SEQUENCE [LARGE SCALE GENOMIC DNA]</scope>
    <source>
        <strain evidence="3 4">CVI_P4</strain>
    </source>
</reference>
<dbReference type="InterPro" id="IPR022002">
    <property type="entry name" value="ChsH2_Znr"/>
</dbReference>
<comment type="caution">
    <text evidence="3">The sequence shown here is derived from an EMBL/GenBank/DDBJ whole genome shotgun (WGS) entry which is preliminary data.</text>
</comment>
<dbReference type="Proteomes" id="UP001300745">
    <property type="component" value="Unassembled WGS sequence"/>
</dbReference>
<dbReference type="InterPro" id="IPR002878">
    <property type="entry name" value="ChsH2_C"/>
</dbReference>
<proteinExistence type="predicted"/>
<evidence type="ECO:0000313" key="3">
    <source>
        <dbReference type="EMBL" id="MCX2938169.1"/>
    </source>
</evidence>
<gene>
    <name evidence="3" type="ORF">ORI27_15785</name>
</gene>
<accession>A0ABT3SG99</accession>
<dbReference type="RefSeq" id="WP_265997905.1">
    <property type="nucleotide sequence ID" value="NZ_JAPJDN010000012.1"/>
</dbReference>
<organism evidence="3 4">
    <name type="scientific">Mycobacterium pinniadriaticum</name>
    <dbReference type="NCBI Taxonomy" id="2994102"/>
    <lineage>
        <taxon>Bacteria</taxon>
        <taxon>Bacillati</taxon>
        <taxon>Actinomycetota</taxon>
        <taxon>Actinomycetes</taxon>
        <taxon>Mycobacteriales</taxon>
        <taxon>Mycobacteriaceae</taxon>
        <taxon>Mycobacterium</taxon>
    </lineage>
</organism>
<evidence type="ECO:0000259" key="2">
    <source>
        <dbReference type="Pfam" id="PF12172"/>
    </source>
</evidence>